<dbReference type="InterPro" id="IPR027417">
    <property type="entry name" value="P-loop_NTPase"/>
</dbReference>
<dbReference type="PANTHER" id="PTHR43581:SF2">
    <property type="entry name" value="EXCINUCLEASE ATPASE SUBUNIT"/>
    <property type="match status" value="1"/>
</dbReference>
<name>A0ABR4UU16_9GAMM</name>
<dbReference type="PANTHER" id="PTHR43581">
    <property type="entry name" value="ATP/GTP PHOSPHATASE"/>
    <property type="match status" value="1"/>
</dbReference>
<gene>
    <name evidence="2" type="ORF">JV35_20965</name>
</gene>
<protein>
    <recommendedName>
        <fullName evidence="1">Endonuclease GajA/Old nuclease/RecF-like AAA domain-containing protein</fullName>
    </recommendedName>
</protein>
<dbReference type="SUPFAM" id="SSF52540">
    <property type="entry name" value="P-loop containing nucleoside triphosphate hydrolases"/>
    <property type="match status" value="1"/>
</dbReference>
<dbReference type="EMBL" id="JQHL01000034">
    <property type="protein sequence ID" value="KFX11371.1"/>
    <property type="molecule type" value="Genomic_DNA"/>
</dbReference>
<reference evidence="2 3" key="1">
    <citation type="submission" date="2014-08" db="EMBL/GenBank/DDBJ databases">
        <title>Genome sequences of NCPPB Pectobacterium isolates.</title>
        <authorList>
            <person name="Glover R.H."/>
            <person name="Sapp M."/>
            <person name="Elphinstone J."/>
        </authorList>
    </citation>
    <scope>NUCLEOTIDE SEQUENCE [LARGE SCALE GENOMIC DNA]</scope>
    <source>
        <strain evidence="2 3">NCPPB 2793</strain>
    </source>
</reference>
<comment type="caution">
    <text evidence="2">The sequence shown here is derived from an EMBL/GenBank/DDBJ whole genome shotgun (WGS) entry which is preliminary data.</text>
</comment>
<keyword evidence="3" id="KW-1185">Reference proteome</keyword>
<feature type="domain" description="Endonuclease GajA/Old nuclease/RecF-like AAA" evidence="1">
    <location>
        <begin position="33"/>
        <end position="483"/>
    </location>
</feature>
<organism evidence="2 3">
    <name type="scientific">Pectobacterium betavasculorum</name>
    <dbReference type="NCBI Taxonomy" id="55207"/>
    <lineage>
        <taxon>Bacteria</taxon>
        <taxon>Pseudomonadati</taxon>
        <taxon>Pseudomonadota</taxon>
        <taxon>Gammaproteobacteria</taxon>
        <taxon>Enterobacterales</taxon>
        <taxon>Pectobacteriaceae</taxon>
        <taxon>Pectobacterium</taxon>
    </lineage>
</organism>
<evidence type="ECO:0000259" key="1">
    <source>
        <dbReference type="Pfam" id="PF13175"/>
    </source>
</evidence>
<dbReference type="InterPro" id="IPR041685">
    <property type="entry name" value="AAA_GajA/Old/RecF-like"/>
</dbReference>
<sequence>MLNTFTYTFSNIKMVDEIFILSYRDWGDLIVNIENIKINGLNSEANYSIDIEDNSFIIVGENGTDKSTVLSMTYYLLKGDWSKLTDYDYEDITITIDGYTCSFPKEELLNFFDNMEGKIGIGRQGTHLSERLRQFVYNYIKTILKDDFEKAHEKDVIYEIRNDFKRLGNPVPPFKLIEEYIHEYSSRSLVLFENDASGAQSDLLKSMKLIKEKVNCSLMYLPTYRRIEQDLEILFPNSKKLLDYIEDNIDGDGIVQFGMKDVEGLLNDAMNRLSSDFRNKLRELIAQSLQDILGNRYENLVPDENLSSVSEKEFEEILARVDSETLSSQVKEEIRKNTRHYGKTRGEKKPDKVIFYFINKLLELHKLQSENEIGLMNFISVCNKYLVNKEIYFDRVKFEISIVPKRNNIDRARTVKLDTLSSGEKQIISLFSKLYLGDRRDFIMIIDEPELSLSLEWQRSFLEDVKNSGFCEGIFAVTHSPFIYNNSLKKYAKGIGTLMEEL</sequence>
<proteinExistence type="predicted"/>
<dbReference type="Gene3D" id="3.40.50.300">
    <property type="entry name" value="P-loop containing nucleotide triphosphate hydrolases"/>
    <property type="match status" value="1"/>
</dbReference>
<dbReference type="Proteomes" id="UP000032869">
    <property type="component" value="Unassembled WGS sequence"/>
</dbReference>
<evidence type="ECO:0000313" key="2">
    <source>
        <dbReference type="EMBL" id="KFX11371.1"/>
    </source>
</evidence>
<evidence type="ECO:0000313" key="3">
    <source>
        <dbReference type="Proteomes" id="UP000032869"/>
    </source>
</evidence>
<accession>A0ABR4UU16</accession>
<dbReference type="Pfam" id="PF13175">
    <property type="entry name" value="AAA_15"/>
    <property type="match status" value="1"/>
</dbReference>
<dbReference type="InterPro" id="IPR051396">
    <property type="entry name" value="Bact_Antivir_Def_Nuclease"/>
</dbReference>